<organism evidence="2 3">
    <name type="scientific">Hanseniaspora guilliermondii</name>
    <dbReference type="NCBI Taxonomy" id="56406"/>
    <lineage>
        <taxon>Eukaryota</taxon>
        <taxon>Fungi</taxon>
        <taxon>Dikarya</taxon>
        <taxon>Ascomycota</taxon>
        <taxon>Saccharomycotina</taxon>
        <taxon>Saccharomycetes</taxon>
        <taxon>Saccharomycodales</taxon>
        <taxon>Saccharomycodaceae</taxon>
        <taxon>Hanseniaspora</taxon>
    </lineage>
</organism>
<accession>A0A1L0B2U6</accession>
<dbReference type="OrthoDB" id="3971993at2759"/>
<feature type="compositionally biased region" description="Acidic residues" evidence="1">
    <location>
        <begin position="217"/>
        <end position="231"/>
    </location>
</feature>
<dbReference type="VEuPathDB" id="FungiDB:HGUI_02992"/>
<sequence>MVVLKSILKKKNNNNDSNVNLNLDKKSIRIDDSSIVLFGEDLPSSGKKMNLQEFENVKKTEFFGSHARRRTLHQNFSYEEEDIDELEDSVTINEYFYRTDRPDNDKIERRDTIILYTLSPNVDILNMEENDISVTKGGVIPLSTYDMNYINYREIIHDPRSITEDSRQLYTAKKTKSRNQRSVKIDEIVQESSIKDPSNIDFKFANLSTYPMPYVENFDEDEDEDDEDDFEEGGKKKVSFQEHTQNKKQKLNDSSAKPSKINVNKAPLVVKPKGKLNVKLLQPNRGGLESVKIPSITIDY</sequence>
<dbReference type="Proteomes" id="UP000183365">
    <property type="component" value="Unassembled WGS sequence"/>
</dbReference>
<reference evidence="3" key="1">
    <citation type="submission" date="2016-11" db="EMBL/GenBank/DDBJ databases">
        <authorList>
            <person name="Guldener U."/>
        </authorList>
    </citation>
    <scope>NUCLEOTIDE SEQUENCE [LARGE SCALE GENOMIC DNA]</scope>
</reference>
<gene>
    <name evidence="2" type="ORF">HGUI_02992</name>
</gene>
<evidence type="ECO:0000313" key="3">
    <source>
        <dbReference type="Proteomes" id="UP000183365"/>
    </source>
</evidence>
<evidence type="ECO:0000313" key="2">
    <source>
        <dbReference type="EMBL" id="SGZ40792.1"/>
    </source>
</evidence>
<name>A0A1L0B2U6_9ASCO</name>
<protein>
    <submittedName>
        <fullName evidence="2">Uncharacterized protein</fullName>
    </submittedName>
</protein>
<feature type="region of interest" description="Disordered" evidence="1">
    <location>
        <begin position="216"/>
        <end position="266"/>
    </location>
</feature>
<keyword evidence="3" id="KW-1185">Reference proteome</keyword>
<dbReference type="AlphaFoldDB" id="A0A1L0B2U6"/>
<dbReference type="EMBL" id="FQNF01000064">
    <property type="protein sequence ID" value="SGZ40792.1"/>
    <property type="molecule type" value="Genomic_DNA"/>
</dbReference>
<proteinExistence type="predicted"/>
<evidence type="ECO:0000256" key="1">
    <source>
        <dbReference type="SAM" id="MobiDB-lite"/>
    </source>
</evidence>